<protein>
    <recommendedName>
        <fullName evidence="3">ANTAR domain-containing protein</fullName>
    </recommendedName>
</protein>
<keyword evidence="2" id="KW-1185">Reference proteome</keyword>
<organism evidence="1 2">
    <name type="scientific">Lentzea alba</name>
    <dbReference type="NCBI Taxonomy" id="2714351"/>
    <lineage>
        <taxon>Bacteria</taxon>
        <taxon>Bacillati</taxon>
        <taxon>Actinomycetota</taxon>
        <taxon>Actinomycetes</taxon>
        <taxon>Pseudonocardiales</taxon>
        <taxon>Pseudonocardiaceae</taxon>
        <taxon>Lentzea</taxon>
    </lineage>
</organism>
<evidence type="ECO:0000313" key="1">
    <source>
        <dbReference type="EMBL" id="NGY62209.1"/>
    </source>
</evidence>
<dbReference type="AlphaFoldDB" id="A0A7C9RT42"/>
<evidence type="ECO:0000313" key="2">
    <source>
        <dbReference type="Proteomes" id="UP000481360"/>
    </source>
</evidence>
<dbReference type="Proteomes" id="UP000481360">
    <property type="component" value="Unassembled WGS sequence"/>
</dbReference>
<evidence type="ECO:0008006" key="3">
    <source>
        <dbReference type="Google" id="ProtNLM"/>
    </source>
</evidence>
<comment type="caution">
    <text evidence="1">The sequence shown here is derived from an EMBL/GenBank/DDBJ whole genome shotgun (WGS) entry which is preliminary data.</text>
</comment>
<name>A0A7C9RT42_9PSEU</name>
<accession>A0A7C9RT42</accession>
<dbReference type="EMBL" id="JAAMPJ010000007">
    <property type="protein sequence ID" value="NGY62209.1"/>
    <property type="molecule type" value="Genomic_DNA"/>
</dbReference>
<dbReference type="RefSeq" id="WP_166049488.1">
    <property type="nucleotide sequence ID" value="NZ_JAAMPJ010000007.1"/>
</dbReference>
<sequence>MAHLDQLPAITTVAGIAEPHQSTVASIQRAARLGLFSAAEAELMINRIRALATMDTAEVLTVSPNRTDT</sequence>
<proteinExistence type="predicted"/>
<reference evidence="1 2" key="1">
    <citation type="submission" date="2020-03" db="EMBL/GenBank/DDBJ databases">
        <title>Isolation and identification of active actinomycetes.</title>
        <authorList>
            <person name="Sun X."/>
        </authorList>
    </citation>
    <scope>NUCLEOTIDE SEQUENCE [LARGE SCALE GENOMIC DNA]</scope>
    <source>
        <strain evidence="1 2">NEAU-D13</strain>
    </source>
</reference>
<gene>
    <name evidence="1" type="ORF">G7043_25100</name>
</gene>